<dbReference type="Gene3D" id="1.10.940.10">
    <property type="entry name" value="NusB-like"/>
    <property type="match status" value="1"/>
</dbReference>
<feature type="domain" description="NusB/RsmB/TIM44" evidence="7">
    <location>
        <begin position="8"/>
        <end position="129"/>
    </location>
</feature>
<dbReference type="EMBL" id="PXZM01000003">
    <property type="protein sequence ID" value="PSJ99910.1"/>
    <property type="molecule type" value="Genomic_DNA"/>
</dbReference>
<dbReference type="Pfam" id="PF01029">
    <property type="entry name" value="NusB"/>
    <property type="match status" value="1"/>
</dbReference>
<evidence type="ECO:0000256" key="6">
    <source>
        <dbReference type="HAMAP-Rule" id="MF_00073"/>
    </source>
</evidence>
<keyword evidence="9" id="KW-1185">Reference proteome</keyword>
<keyword evidence="4 6" id="KW-0805">Transcription regulation</keyword>
<dbReference type="InterPro" id="IPR035926">
    <property type="entry name" value="NusB-like_sf"/>
</dbReference>
<name>A0A2P7VL17_9BACL</name>
<comment type="similarity">
    <text evidence="1 6">Belongs to the NusB family.</text>
</comment>
<dbReference type="SUPFAM" id="SSF48013">
    <property type="entry name" value="NusB-like"/>
    <property type="match status" value="1"/>
</dbReference>
<dbReference type="OrthoDB" id="9811381at2"/>
<keyword evidence="2 6" id="KW-0889">Transcription antitermination</keyword>
<reference evidence="8 9" key="1">
    <citation type="submission" date="2018-03" db="EMBL/GenBank/DDBJ databases">
        <title>Brevisbacillus phylogenomics.</title>
        <authorList>
            <person name="Dunlap C."/>
        </authorList>
    </citation>
    <scope>NUCLEOTIDE SEQUENCE [LARGE SCALE GENOMIC DNA]</scope>
    <source>
        <strain evidence="8 9">NRRL NRS-1210</strain>
    </source>
</reference>
<evidence type="ECO:0000313" key="8">
    <source>
        <dbReference type="EMBL" id="PSJ99910.1"/>
    </source>
</evidence>
<evidence type="ECO:0000256" key="2">
    <source>
        <dbReference type="ARBA" id="ARBA00022814"/>
    </source>
</evidence>
<dbReference type="GO" id="GO:0005829">
    <property type="term" value="C:cytosol"/>
    <property type="evidence" value="ECO:0007669"/>
    <property type="project" value="TreeGrafter"/>
</dbReference>
<dbReference type="GO" id="GO:0006353">
    <property type="term" value="P:DNA-templated transcription termination"/>
    <property type="evidence" value="ECO:0007669"/>
    <property type="project" value="UniProtKB-UniRule"/>
</dbReference>
<dbReference type="CDD" id="cd00619">
    <property type="entry name" value="Terminator_NusB"/>
    <property type="match status" value="1"/>
</dbReference>
<evidence type="ECO:0000259" key="7">
    <source>
        <dbReference type="Pfam" id="PF01029"/>
    </source>
</evidence>
<dbReference type="NCBIfam" id="TIGR01951">
    <property type="entry name" value="nusB"/>
    <property type="match status" value="1"/>
</dbReference>
<evidence type="ECO:0000256" key="4">
    <source>
        <dbReference type="ARBA" id="ARBA00023015"/>
    </source>
</evidence>
<comment type="caution">
    <text evidence="8">The sequence shown here is derived from an EMBL/GenBank/DDBJ whole genome shotgun (WGS) entry which is preliminary data.</text>
</comment>
<keyword evidence="3 6" id="KW-0694">RNA-binding</keyword>
<dbReference type="PANTHER" id="PTHR11078">
    <property type="entry name" value="N UTILIZATION SUBSTANCE PROTEIN B-RELATED"/>
    <property type="match status" value="1"/>
</dbReference>
<dbReference type="Proteomes" id="UP000240419">
    <property type="component" value="Unassembled WGS sequence"/>
</dbReference>
<evidence type="ECO:0000256" key="3">
    <source>
        <dbReference type="ARBA" id="ARBA00022884"/>
    </source>
</evidence>
<organism evidence="8 9">
    <name type="scientific">Brevibacillus fortis</name>
    <dbReference type="NCBI Taxonomy" id="2126352"/>
    <lineage>
        <taxon>Bacteria</taxon>
        <taxon>Bacillati</taxon>
        <taxon>Bacillota</taxon>
        <taxon>Bacilli</taxon>
        <taxon>Bacillales</taxon>
        <taxon>Paenibacillaceae</taxon>
        <taxon>Brevibacillus</taxon>
    </lineage>
</organism>
<dbReference type="GO" id="GO:0031564">
    <property type="term" value="P:transcription antitermination"/>
    <property type="evidence" value="ECO:0007669"/>
    <property type="project" value="UniProtKB-KW"/>
</dbReference>
<proteinExistence type="inferred from homology"/>
<protein>
    <recommendedName>
        <fullName evidence="6">Transcription antitermination protein NusB</fullName>
    </recommendedName>
    <alternativeName>
        <fullName evidence="6">Antitermination factor NusB</fullName>
    </alternativeName>
</protein>
<keyword evidence="5 6" id="KW-0804">Transcription</keyword>
<evidence type="ECO:0000256" key="5">
    <source>
        <dbReference type="ARBA" id="ARBA00023163"/>
    </source>
</evidence>
<dbReference type="GO" id="GO:0003723">
    <property type="term" value="F:RNA binding"/>
    <property type="evidence" value="ECO:0007669"/>
    <property type="project" value="UniProtKB-UniRule"/>
</dbReference>
<evidence type="ECO:0000313" key="9">
    <source>
        <dbReference type="Proteomes" id="UP000240419"/>
    </source>
</evidence>
<accession>A0A2P7VL17</accession>
<dbReference type="InterPro" id="IPR011605">
    <property type="entry name" value="NusB_fam"/>
</dbReference>
<comment type="function">
    <text evidence="6">Involved in transcription antitermination. Required for transcription of ribosomal RNA (rRNA) genes. Binds specifically to the boxA antiterminator sequence of the ribosomal RNA (rrn) operons.</text>
</comment>
<dbReference type="PANTHER" id="PTHR11078:SF3">
    <property type="entry name" value="ANTITERMINATION NUSB DOMAIN-CONTAINING PROTEIN"/>
    <property type="match status" value="1"/>
</dbReference>
<dbReference type="HAMAP" id="MF_00073">
    <property type="entry name" value="NusB"/>
    <property type="match status" value="1"/>
</dbReference>
<dbReference type="AlphaFoldDB" id="A0A2P7VL17"/>
<gene>
    <name evidence="6" type="primary">nusB</name>
    <name evidence="8" type="ORF">C7R93_04370</name>
</gene>
<evidence type="ECO:0000256" key="1">
    <source>
        <dbReference type="ARBA" id="ARBA00005952"/>
    </source>
</evidence>
<sequence>MNGMKRRTAREKAVQCLFQIDMAEVPLTDAVALVMEESEENAQYLRYLLDGVMKNLTEIDSEIKKYLRGWQLERIANVDRAILRLAFYEIMFEQDTPDKVVMNEAIEIAKLFSDEQSHRYINGVLSSFLQSRETKQA</sequence>
<dbReference type="InterPro" id="IPR006027">
    <property type="entry name" value="NusB_RsmB_TIM44"/>
</dbReference>